<reference evidence="3 4" key="1">
    <citation type="submission" date="2017-09" db="EMBL/GenBank/DDBJ databases">
        <authorList>
            <person name="Ehlers B."/>
            <person name="Leendertz F.H."/>
        </authorList>
    </citation>
    <scope>NUCLEOTIDE SEQUENCE [LARGE SCALE GENOMIC DNA]</scope>
    <source>
        <strain evidence="3 4">CGMCC 4.6857</strain>
    </source>
</reference>
<proteinExistence type="predicted"/>
<dbReference type="SUPFAM" id="SSF47220">
    <property type="entry name" value="alpha-catenin/vinculin-like"/>
    <property type="match status" value="1"/>
</dbReference>
<protein>
    <submittedName>
        <fullName evidence="3">Uncharacterized protein</fullName>
    </submittedName>
</protein>
<dbReference type="GO" id="GO:0005737">
    <property type="term" value="C:cytoplasm"/>
    <property type="evidence" value="ECO:0007669"/>
    <property type="project" value="UniProtKB-SubCell"/>
</dbReference>
<keyword evidence="2" id="KW-0963">Cytoplasm</keyword>
<dbReference type="InterPro" id="IPR036723">
    <property type="entry name" value="Alpha-catenin/vinculin-like_sf"/>
</dbReference>
<dbReference type="AlphaFoldDB" id="A0A285GQH0"/>
<keyword evidence="4" id="KW-1185">Reference proteome</keyword>
<sequence>MAGSVASWIVDRIAAGQEPTEVTREDLAVLLDEIRRLRGELADLRAAGEHDSPHTVL</sequence>
<organism evidence="3 4">
    <name type="scientific">Paractinoplanes atraurantiacus</name>
    <dbReference type="NCBI Taxonomy" id="1036182"/>
    <lineage>
        <taxon>Bacteria</taxon>
        <taxon>Bacillati</taxon>
        <taxon>Actinomycetota</taxon>
        <taxon>Actinomycetes</taxon>
        <taxon>Micromonosporales</taxon>
        <taxon>Micromonosporaceae</taxon>
        <taxon>Paractinoplanes</taxon>
    </lineage>
</organism>
<comment type="subcellular location">
    <subcellularLocation>
        <location evidence="1">Cytoplasm</location>
    </subcellularLocation>
</comment>
<name>A0A285GQH0_9ACTN</name>
<dbReference type="GO" id="GO:0051015">
    <property type="term" value="F:actin filament binding"/>
    <property type="evidence" value="ECO:0007669"/>
    <property type="project" value="InterPro"/>
</dbReference>
<accession>A0A285GQH0</accession>
<dbReference type="Proteomes" id="UP000219612">
    <property type="component" value="Unassembled WGS sequence"/>
</dbReference>
<gene>
    <name evidence="3" type="ORF">SAMN05421748_102360</name>
</gene>
<evidence type="ECO:0000256" key="2">
    <source>
        <dbReference type="ARBA" id="ARBA00022490"/>
    </source>
</evidence>
<dbReference type="RefSeq" id="WP_179855081.1">
    <property type="nucleotide sequence ID" value="NZ_OBDY01000002.1"/>
</dbReference>
<evidence type="ECO:0000313" key="3">
    <source>
        <dbReference type="EMBL" id="SNY25543.1"/>
    </source>
</evidence>
<dbReference type="GO" id="GO:0007155">
    <property type="term" value="P:cell adhesion"/>
    <property type="evidence" value="ECO:0007669"/>
    <property type="project" value="InterPro"/>
</dbReference>
<evidence type="ECO:0000313" key="4">
    <source>
        <dbReference type="Proteomes" id="UP000219612"/>
    </source>
</evidence>
<dbReference type="EMBL" id="OBDY01000002">
    <property type="protein sequence ID" value="SNY25543.1"/>
    <property type="molecule type" value="Genomic_DNA"/>
</dbReference>
<evidence type="ECO:0000256" key="1">
    <source>
        <dbReference type="ARBA" id="ARBA00004496"/>
    </source>
</evidence>